<dbReference type="EMBL" id="CP112932">
    <property type="protein sequence ID" value="WPY01233.1"/>
    <property type="molecule type" value="Genomic_DNA"/>
</dbReference>
<dbReference type="PROSITE" id="PS51257">
    <property type="entry name" value="PROKAR_LIPOPROTEIN"/>
    <property type="match status" value="1"/>
</dbReference>
<protein>
    <recommendedName>
        <fullName evidence="5">Lipoprotein</fullName>
    </recommendedName>
</protein>
<name>A0ABZ0UT68_9RICK</name>
<feature type="region of interest" description="Disordered" evidence="2">
    <location>
        <begin position="206"/>
        <end position="249"/>
    </location>
</feature>
<evidence type="ECO:0000313" key="3">
    <source>
        <dbReference type="EMBL" id="WPY01233.1"/>
    </source>
</evidence>
<proteinExistence type="predicted"/>
<reference evidence="3 4" key="1">
    <citation type="submission" date="2022-10" db="EMBL/GenBank/DDBJ databases">
        <title>Host association and intracellularity evolved multiple times independently in the Rickettsiales.</title>
        <authorList>
            <person name="Castelli M."/>
            <person name="Nardi T."/>
            <person name="Gammuto L."/>
            <person name="Bellinzona G."/>
            <person name="Sabaneyeva E."/>
            <person name="Potekhin A."/>
            <person name="Serra V."/>
            <person name="Petroni G."/>
            <person name="Sassera D."/>
        </authorList>
    </citation>
    <scope>NUCLEOTIDE SEQUENCE [LARGE SCALE GENOMIC DNA]</scope>
    <source>
        <strain evidence="3 4">Kr 154-4</strain>
    </source>
</reference>
<evidence type="ECO:0000313" key="4">
    <source>
        <dbReference type="Proteomes" id="UP001326613"/>
    </source>
</evidence>
<keyword evidence="4" id="KW-1185">Reference proteome</keyword>
<keyword evidence="1" id="KW-0175">Coiled coil</keyword>
<dbReference type="RefSeq" id="WP_323738022.1">
    <property type="nucleotide sequence ID" value="NZ_CP112932.1"/>
</dbReference>
<sequence length="249" mass="28734">MHQKIIILIFSGLLLTGCSDSFRGYFKKSANNKWVDTKGFEGGKRKPLYNKKYISMAKKNVMDDNLDEDDDFDEDDDLQEVSDTSKRNRQMYMKMIKRDAMKKNKQKQQLQNYQSSFATEFDDNEGYPSLAEVSKKVASDENSEQKLQRELSQIKSMLNEAKKDLVRYKCPMETTNLQELKESQQQQQTNSHNNVVEAKHTKIIDKPASIEIKNNSQPSQESITHEVESFNKAIESSDESKTLPQPNAI</sequence>
<evidence type="ECO:0000256" key="1">
    <source>
        <dbReference type="SAM" id="Coils"/>
    </source>
</evidence>
<feature type="compositionally biased region" description="Acidic residues" evidence="2">
    <location>
        <begin position="68"/>
        <end position="80"/>
    </location>
</feature>
<feature type="region of interest" description="Disordered" evidence="2">
    <location>
        <begin position="68"/>
        <end position="87"/>
    </location>
</feature>
<feature type="coiled-coil region" evidence="1">
    <location>
        <begin position="130"/>
        <end position="164"/>
    </location>
</feature>
<evidence type="ECO:0008006" key="5">
    <source>
        <dbReference type="Google" id="ProtNLM"/>
    </source>
</evidence>
<evidence type="ECO:0000256" key="2">
    <source>
        <dbReference type="SAM" id="MobiDB-lite"/>
    </source>
</evidence>
<dbReference type="Proteomes" id="UP001326613">
    <property type="component" value="Chromosome"/>
</dbReference>
<feature type="compositionally biased region" description="Polar residues" evidence="2">
    <location>
        <begin position="212"/>
        <end position="222"/>
    </location>
</feature>
<accession>A0ABZ0UT68</accession>
<gene>
    <name evidence="3" type="ORF">Trichorick_01141</name>
</gene>
<organism evidence="3 4">
    <name type="scientific">Candidatus Trichorickettsia mobilis</name>
    <dbReference type="NCBI Taxonomy" id="1346319"/>
    <lineage>
        <taxon>Bacteria</taxon>
        <taxon>Pseudomonadati</taxon>
        <taxon>Pseudomonadota</taxon>
        <taxon>Alphaproteobacteria</taxon>
        <taxon>Rickettsiales</taxon>
        <taxon>Rickettsiaceae</taxon>
        <taxon>Rickettsieae</taxon>
        <taxon>Candidatus Trichorickettsia</taxon>
    </lineage>
</organism>